<keyword evidence="2" id="KW-0808">Transferase</keyword>
<evidence type="ECO:0000313" key="2">
    <source>
        <dbReference type="EMBL" id="MEC3860384.1"/>
    </source>
</evidence>
<gene>
    <name evidence="2" type="ORF">VK792_03735</name>
</gene>
<keyword evidence="3" id="KW-1185">Reference proteome</keyword>
<dbReference type="InterPro" id="IPR029021">
    <property type="entry name" value="Prot-tyrosine_phosphatase-like"/>
</dbReference>
<dbReference type="CDD" id="cd14503">
    <property type="entry name" value="PTP-bact"/>
    <property type="match status" value="1"/>
</dbReference>
<feature type="domain" description="Beta-lactamase hydrolase-like protein phosphatase-like" evidence="1">
    <location>
        <begin position="5"/>
        <end position="108"/>
    </location>
</feature>
<evidence type="ECO:0000259" key="1">
    <source>
        <dbReference type="Pfam" id="PF04273"/>
    </source>
</evidence>
<dbReference type="NCBIfam" id="TIGR01244">
    <property type="entry name" value="TIGR01244 family sulfur transferase"/>
    <property type="match status" value="1"/>
</dbReference>
<sequence length="140" mass="14952">MIPLSDRYSVSPQISAEDIPSIKSAGFSTIICNRPDFEVPPDLQADTIRAAAEAAGLRFEVLPVTHQGMTPQTIARQMELTEASDGPVLAYCNSGTRSSVVWALGQVGKMSVDDILTATRNAGYNLDGLKPTLMALSQRG</sequence>
<reference evidence="2 3" key="1">
    <citation type="submission" date="2024-01" db="EMBL/GenBank/DDBJ databases">
        <title>Mesobacterium rodlantinim sp. nov., isolated from shallow sea hydrothermal systems off Kueishantao Island.</title>
        <authorList>
            <person name="Su Z."/>
            <person name="Tang K."/>
        </authorList>
    </citation>
    <scope>NUCLEOTIDE SEQUENCE [LARGE SCALE GENOMIC DNA]</scope>
    <source>
        <strain evidence="2 3">TK19101</strain>
    </source>
</reference>
<dbReference type="Gene3D" id="3.90.190.10">
    <property type="entry name" value="Protein tyrosine phosphatase superfamily"/>
    <property type="match status" value="1"/>
</dbReference>
<dbReference type="RefSeq" id="WP_326296007.1">
    <property type="nucleotide sequence ID" value="NZ_JAYLLH010000003.1"/>
</dbReference>
<organism evidence="2 3">
    <name type="scientific">Mesobacterium hydrothermale</name>
    <dbReference type="NCBI Taxonomy" id="3111907"/>
    <lineage>
        <taxon>Bacteria</taxon>
        <taxon>Pseudomonadati</taxon>
        <taxon>Pseudomonadota</taxon>
        <taxon>Alphaproteobacteria</taxon>
        <taxon>Rhodobacterales</taxon>
        <taxon>Roseobacteraceae</taxon>
        <taxon>Mesobacterium</taxon>
    </lineage>
</organism>
<dbReference type="Pfam" id="PF04273">
    <property type="entry name" value="BLH_phosphatase"/>
    <property type="match status" value="1"/>
</dbReference>
<comment type="caution">
    <text evidence="2">The sequence shown here is derived from an EMBL/GenBank/DDBJ whole genome shotgun (WGS) entry which is preliminary data.</text>
</comment>
<dbReference type="Proteomes" id="UP001348149">
    <property type="component" value="Unassembled WGS sequence"/>
</dbReference>
<dbReference type="InterPro" id="IPR005939">
    <property type="entry name" value="BLH_phosphatase-like"/>
</dbReference>
<evidence type="ECO:0000313" key="3">
    <source>
        <dbReference type="Proteomes" id="UP001348149"/>
    </source>
</evidence>
<protein>
    <submittedName>
        <fullName evidence="2">TIGR01244 family sulfur transferase</fullName>
    </submittedName>
</protein>
<dbReference type="EMBL" id="JAYLLH010000003">
    <property type="protein sequence ID" value="MEC3860384.1"/>
    <property type="molecule type" value="Genomic_DNA"/>
</dbReference>
<accession>A0ABU6HD53</accession>
<proteinExistence type="predicted"/>
<dbReference type="SUPFAM" id="SSF52799">
    <property type="entry name" value="(Phosphotyrosine protein) phosphatases II"/>
    <property type="match status" value="1"/>
</dbReference>
<name>A0ABU6HD53_9RHOB</name>
<dbReference type="GO" id="GO:0016740">
    <property type="term" value="F:transferase activity"/>
    <property type="evidence" value="ECO:0007669"/>
    <property type="project" value="UniProtKB-KW"/>
</dbReference>